<dbReference type="InterPro" id="IPR010610">
    <property type="entry name" value="EryCIII-like_C"/>
</dbReference>
<evidence type="ECO:0000256" key="13">
    <source>
        <dbReference type="ARBA" id="ARBA00023136"/>
    </source>
</evidence>
<name>A0A871R4R2_DEKBR</name>
<evidence type="ECO:0000256" key="11">
    <source>
        <dbReference type="ARBA" id="ARBA00023011"/>
    </source>
</evidence>
<dbReference type="FunFam" id="2.30.29.30:FF:000303">
    <property type="entry name" value="Sterol 3-beta-glucosyltransferase"/>
    <property type="match status" value="1"/>
</dbReference>
<dbReference type="FunFam" id="3.40.50.2000:FF:000029">
    <property type="entry name" value="Sterol 3-beta-glucosyltransferase"/>
    <property type="match status" value="1"/>
</dbReference>
<evidence type="ECO:0000256" key="3">
    <source>
        <dbReference type="ARBA" id="ARBA00006962"/>
    </source>
</evidence>
<evidence type="ECO:0000313" key="22">
    <source>
        <dbReference type="Proteomes" id="UP000663131"/>
    </source>
</evidence>
<dbReference type="EC" id="2.4.1.173" evidence="4"/>
<sequence length="1232" mass="137905">MAVFNTNKKHISPGVIQGQSDNDVVTDNTSSSTLDSSSQLLNVDFPSIQIGDDNDYDKSSKTNRDGRSRRDKQGKSRFSRLSFSPSHIWSSLSPMRGGKTGDKEAANQSEDDVNTKVSSDTGGLQLDIKSATRSRRTTDASASILGISRSFAGFLTTASVYAGFEDLQEAQQEENEIIDSEAADYGGTKQSKNTIYSKSNASKSKLELSITIHKPLLSKEKARMFAEMLRQRFKIPDDCEFVSDYNCWLMGDVLLQGHLFITTQFLFFSAYLPKRQPEKIIQQGTLSVKSAILHRRWIILKEGTLSVFSHSNDLYFPDMVLDLKAALRAEIYYKSKKSGTGKEKTSESAPVWFKVLTPKKAYWFQADSMSSARSWVSAIKKQIFQSRNKGDQAIVKIPLRSILDFELTTVLGETKNLRIKVIENADSYAIDDYFLLLFSDGAKVAGDIRNVVDRAGVKLTDGRNEEECAQFVKRKAELMKEINEGIETSNCMIRDPESIQKETKKIKDGSQPESVEVQSPDSATSSTFQRVSKAAASGISTITRNLSYKQQQIVHVGSEFVGDPFYIFDKTAREKKQSGFLKAFSLHDQELRAIYHGYCLRGLPVYGKVFISTDYLCFQSSLPGSNTLMILPLTVLENASKEKGFRFGYCGLVVVIKGHEELFFEFSTEKARDDCECQLLRQKDRMRNNDKRRHRSYKGSHASTSTASHSNSPESSESAPTLTSARIKLVESKLNDEIGADVPILIEDNPLQRTVLKPLKHYRFTLLTIGSRGDVQPYIALGKALKKEGHSVRIVTHGEFEPWIKSHGLEFAPIAGDPSELMSLMVSHPTISYSFVREAKSKFSSWINELLDTSWKACQGTDVLIESPSSFSGIHIAEALGIAYFRAFTMPWSRTRAYPNAFMVPDQKLGGSYNYMTHVVFENGYWRGVSTQVNKWRENTLHIPRTTLAALKQNSVPFLYNMSPVVFPPSVDFPEWVKVTGYWFLNEGHDDYKPPEKLKSFIKDARRNHKKLVYIGFGSIVVEDPHKISFVITQAVLRAGVWCVLNKGWSERGKSKGNSQCTDSSKNPRDTSRRMDEFPPEILSIGSIPHDWLFPRIDAAVHHGGSGTTGASLKFGLPTVIKPFFGDQKFYANRVEDLGCGIALKELTVSSLASALKEITTNNRLMQKAEAIGSMICKENGVQNAIAAIYSEMKYAKNLSLQKRRASVADDDKVECKLDEVTSEDGESWLLV</sequence>
<keyword evidence="14" id="KW-1207">Sterol metabolism</keyword>
<keyword evidence="15" id="KW-0753">Steroid metabolism</keyword>
<dbReference type="CDD" id="cd13216">
    <property type="entry name" value="PH-GRAM2_AGT26"/>
    <property type="match status" value="1"/>
</dbReference>
<dbReference type="AlphaFoldDB" id="A0A871R4R2"/>
<comment type="similarity">
    <text evidence="3">Belongs to the glycosyltransferase 28 family.</text>
</comment>
<dbReference type="InterPro" id="IPR011993">
    <property type="entry name" value="PH-like_dom_sf"/>
</dbReference>
<dbReference type="PANTHER" id="PTHR48050:SF25">
    <property type="entry name" value="STEROL 3-BETA-GLUCOSYLTRANSFERASE"/>
    <property type="match status" value="1"/>
</dbReference>
<gene>
    <name evidence="21" type="ORF">BRETT_001766</name>
</gene>
<dbReference type="FunFam" id="3.40.50.2000:FF:000009">
    <property type="entry name" value="Sterol 3-beta-glucosyltransferase UGT80A2"/>
    <property type="match status" value="1"/>
</dbReference>
<feature type="compositionally biased region" description="Polar residues" evidence="19">
    <location>
        <begin position="1056"/>
        <end position="1065"/>
    </location>
</feature>
<feature type="compositionally biased region" description="Polar residues" evidence="19">
    <location>
        <begin position="79"/>
        <end position="93"/>
    </location>
</feature>
<evidence type="ECO:0000256" key="15">
    <source>
        <dbReference type="ARBA" id="ARBA00023221"/>
    </source>
</evidence>
<dbReference type="GeneID" id="64573690"/>
<dbReference type="Pfam" id="PF06722">
    <property type="entry name" value="EryCIII-like_C"/>
    <property type="match status" value="1"/>
</dbReference>
<dbReference type="Pfam" id="PF02893">
    <property type="entry name" value="GRAM"/>
    <property type="match status" value="1"/>
</dbReference>
<feature type="compositionally biased region" description="Basic and acidic residues" evidence="19">
    <location>
        <begin position="56"/>
        <end position="74"/>
    </location>
</feature>
<dbReference type="InterPro" id="IPR002213">
    <property type="entry name" value="UDP_glucos_trans"/>
</dbReference>
<reference evidence="21" key="2">
    <citation type="journal article" name="BMC Genomics">
        <title>New genome assemblies reveal patterns of domestication and adaptation across Brettanomyces (Dekkera) species.</title>
        <authorList>
            <person name="Roach M.J."/>
            <person name="Borneman A.R."/>
        </authorList>
    </citation>
    <scope>NUCLEOTIDE SEQUENCE</scope>
    <source>
        <strain evidence="21">UCD 2041</strain>
    </source>
</reference>
<dbReference type="RefSeq" id="XP_041135191.1">
    <property type="nucleotide sequence ID" value="XM_041280308.1"/>
</dbReference>
<dbReference type="GO" id="GO:0016020">
    <property type="term" value="C:membrane"/>
    <property type="evidence" value="ECO:0007669"/>
    <property type="project" value="UniProtKB-SubCell"/>
</dbReference>
<accession>A0A871R4R2</accession>
<evidence type="ECO:0000256" key="10">
    <source>
        <dbReference type="ARBA" id="ARBA00022955"/>
    </source>
</evidence>
<evidence type="ECO:0000313" key="21">
    <source>
        <dbReference type="EMBL" id="QOU18698.1"/>
    </source>
</evidence>
<feature type="domain" description="PH" evidence="20">
    <location>
        <begin position="279"/>
        <end position="384"/>
    </location>
</feature>
<dbReference type="Gene3D" id="2.30.29.30">
    <property type="entry name" value="Pleckstrin-homology domain (PH domain)/Phosphotyrosine-binding domain (PTB)"/>
    <property type="match status" value="2"/>
</dbReference>
<comment type="subcellular location">
    <subcellularLocation>
        <location evidence="2">Cytoplasm</location>
    </subcellularLocation>
    <subcellularLocation>
        <location evidence="1">Membrane</location>
        <topology evidence="1">Peripheral membrane protein</topology>
    </subcellularLocation>
</comment>
<dbReference type="InterPro" id="IPR050426">
    <property type="entry name" value="Glycosyltransferase_28"/>
</dbReference>
<feature type="compositionally biased region" description="Low complexity" evidence="19">
    <location>
        <begin position="20"/>
        <end position="42"/>
    </location>
</feature>
<proteinExistence type="inferred from homology"/>
<keyword evidence="10" id="KW-0752">Steroid biosynthesis</keyword>
<dbReference type="CDD" id="cd03784">
    <property type="entry name" value="GT1_Gtf-like"/>
    <property type="match status" value="1"/>
</dbReference>
<feature type="region of interest" description="Disordered" evidence="19">
    <location>
        <begin position="503"/>
        <end position="524"/>
    </location>
</feature>
<dbReference type="InterPro" id="IPR001849">
    <property type="entry name" value="PH_domain"/>
</dbReference>
<dbReference type="InterPro" id="IPR004182">
    <property type="entry name" value="GRAM"/>
</dbReference>
<feature type="compositionally biased region" description="Polar residues" evidence="19">
    <location>
        <begin position="511"/>
        <end position="524"/>
    </location>
</feature>
<evidence type="ECO:0000259" key="20">
    <source>
        <dbReference type="PROSITE" id="PS50003"/>
    </source>
</evidence>
<keyword evidence="12" id="KW-0443">Lipid metabolism</keyword>
<evidence type="ECO:0000256" key="5">
    <source>
        <dbReference type="ARBA" id="ARBA00017894"/>
    </source>
</evidence>
<dbReference type="GO" id="GO:0005737">
    <property type="term" value="C:cytoplasm"/>
    <property type="evidence" value="ECO:0007669"/>
    <property type="project" value="UniProtKB-SubCell"/>
</dbReference>
<evidence type="ECO:0000256" key="17">
    <source>
        <dbReference type="ARBA" id="ARBA00047886"/>
    </source>
</evidence>
<feature type="compositionally biased region" description="Basic and acidic residues" evidence="19">
    <location>
        <begin position="1066"/>
        <end position="1075"/>
    </location>
</feature>
<dbReference type="PANTHER" id="PTHR48050">
    <property type="entry name" value="STEROL 3-BETA-GLUCOSYLTRANSFERASE"/>
    <property type="match status" value="1"/>
</dbReference>
<keyword evidence="8" id="KW-0328">Glycosyltransferase</keyword>
<dbReference type="SMART" id="SM00233">
    <property type="entry name" value="PH"/>
    <property type="match status" value="1"/>
</dbReference>
<evidence type="ECO:0000256" key="7">
    <source>
        <dbReference type="ARBA" id="ARBA00022516"/>
    </source>
</evidence>
<dbReference type="Pfam" id="PF00169">
    <property type="entry name" value="PH"/>
    <property type="match status" value="1"/>
</dbReference>
<evidence type="ECO:0000256" key="19">
    <source>
        <dbReference type="SAM" id="MobiDB-lite"/>
    </source>
</evidence>
<evidence type="ECO:0000256" key="4">
    <source>
        <dbReference type="ARBA" id="ARBA00012650"/>
    </source>
</evidence>
<keyword evidence="11" id="KW-0756">Sterol biosynthesis</keyword>
<evidence type="ECO:0000256" key="14">
    <source>
        <dbReference type="ARBA" id="ARBA00023166"/>
    </source>
</evidence>
<dbReference type="PROSITE" id="PS50003">
    <property type="entry name" value="PH_DOMAIN"/>
    <property type="match status" value="1"/>
</dbReference>
<evidence type="ECO:0000256" key="1">
    <source>
        <dbReference type="ARBA" id="ARBA00004170"/>
    </source>
</evidence>
<keyword evidence="13" id="KW-0472">Membrane</keyword>
<keyword evidence="9" id="KW-0808">Transferase</keyword>
<comment type="catalytic activity">
    <reaction evidence="18">
        <text>a sterol + UDP-alpha-D-glucose = a sterol 3-beta-D-glucoside + UDP + H(+)</text>
        <dbReference type="Rhea" id="RHEA:22724"/>
        <dbReference type="ChEBI" id="CHEBI:15378"/>
        <dbReference type="ChEBI" id="CHEBI:15889"/>
        <dbReference type="ChEBI" id="CHEBI:37424"/>
        <dbReference type="ChEBI" id="CHEBI:58223"/>
        <dbReference type="ChEBI" id="CHEBI:58885"/>
        <dbReference type="EC" id="2.4.1.173"/>
    </reaction>
    <physiologicalReaction direction="left-to-right" evidence="18">
        <dbReference type="Rhea" id="RHEA:22725"/>
    </physiologicalReaction>
</comment>
<dbReference type="GO" id="GO:0016126">
    <property type="term" value="P:sterol biosynthetic process"/>
    <property type="evidence" value="ECO:0007669"/>
    <property type="project" value="UniProtKB-KW"/>
</dbReference>
<dbReference type="SUPFAM" id="SSF53756">
    <property type="entry name" value="UDP-Glycosyltransferase/glycogen phosphorylase"/>
    <property type="match status" value="1"/>
</dbReference>
<keyword evidence="7" id="KW-0444">Lipid biosynthesis</keyword>
<feature type="region of interest" description="Disordered" evidence="19">
    <location>
        <begin position="1052"/>
        <end position="1075"/>
    </location>
</feature>
<dbReference type="SUPFAM" id="SSF50729">
    <property type="entry name" value="PH domain-like"/>
    <property type="match status" value="1"/>
</dbReference>
<evidence type="ECO:0000256" key="9">
    <source>
        <dbReference type="ARBA" id="ARBA00022679"/>
    </source>
</evidence>
<dbReference type="Gene3D" id="3.40.50.2000">
    <property type="entry name" value="Glycogen Phosphorylase B"/>
    <property type="match status" value="2"/>
</dbReference>
<evidence type="ECO:0000256" key="18">
    <source>
        <dbReference type="ARBA" id="ARBA00049453"/>
    </source>
</evidence>
<dbReference type="InterPro" id="IPR004276">
    <property type="entry name" value="GlycoTrans_28_N"/>
</dbReference>
<dbReference type="OrthoDB" id="10261837at2759"/>
<feature type="region of interest" description="Disordered" evidence="19">
    <location>
        <begin position="1"/>
        <end position="121"/>
    </location>
</feature>
<feature type="compositionally biased region" description="Low complexity" evidence="19">
    <location>
        <begin position="700"/>
        <end position="720"/>
    </location>
</feature>
<reference evidence="21" key="1">
    <citation type="submission" date="2020-10" db="EMBL/GenBank/DDBJ databases">
        <authorList>
            <person name="Palmer J.M."/>
        </authorList>
    </citation>
    <scope>NUCLEOTIDE SEQUENCE</scope>
    <source>
        <strain evidence="21">UCD 2041</strain>
    </source>
</reference>
<comment type="catalytic activity">
    <reaction evidence="17">
        <text>ergosterol + UDP-alpha-D-glucose = ergosteryl 3-beta-D-glucoside + UDP + H(+)</text>
        <dbReference type="Rhea" id="RHEA:61836"/>
        <dbReference type="ChEBI" id="CHEBI:15378"/>
        <dbReference type="ChEBI" id="CHEBI:16933"/>
        <dbReference type="ChEBI" id="CHEBI:52973"/>
        <dbReference type="ChEBI" id="CHEBI:58223"/>
        <dbReference type="ChEBI" id="CHEBI:58885"/>
    </reaction>
    <physiologicalReaction direction="left-to-right" evidence="17">
        <dbReference type="Rhea" id="RHEA:61837"/>
    </physiologicalReaction>
</comment>
<protein>
    <recommendedName>
        <fullName evidence="5">Sterol 3-beta-glucosyltransferase</fullName>
        <ecNumber evidence="4">2.4.1.173</ecNumber>
    </recommendedName>
    <alternativeName>
        <fullName evidence="16">Autophagy-related protein 26</fullName>
    </alternativeName>
</protein>
<dbReference type="Proteomes" id="UP000663131">
    <property type="component" value="Chromosome 4"/>
</dbReference>
<dbReference type="SMART" id="SM00568">
    <property type="entry name" value="GRAM"/>
    <property type="match status" value="2"/>
</dbReference>
<feature type="region of interest" description="Disordered" evidence="19">
    <location>
        <begin position="688"/>
        <end position="720"/>
    </location>
</feature>
<evidence type="ECO:0000256" key="6">
    <source>
        <dbReference type="ARBA" id="ARBA00022490"/>
    </source>
</evidence>
<dbReference type="GO" id="GO:0005975">
    <property type="term" value="P:carbohydrate metabolic process"/>
    <property type="evidence" value="ECO:0007669"/>
    <property type="project" value="InterPro"/>
</dbReference>
<evidence type="ECO:0000256" key="16">
    <source>
        <dbReference type="ARBA" id="ARBA00029843"/>
    </source>
</evidence>
<organism evidence="21 22">
    <name type="scientific">Dekkera bruxellensis</name>
    <name type="common">Brettanomyces custersii</name>
    <dbReference type="NCBI Taxonomy" id="5007"/>
    <lineage>
        <taxon>Eukaryota</taxon>
        <taxon>Fungi</taxon>
        <taxon>Dikarya</taxon>
        <taxon>Ascomycota</taxon>
        <taxon>Saccharomycotina</taxon>
        <taxon>Pichiomycetes</taxon>
        <taxon>Pichiales</taxon>
        <taxon>Pichiaceae</taxon>
        <taxon>Brettanomyces</taxon>
    </lineage>
</organism>
<evidence type="ECO:0000256" key="2">
    <source>
        <dbReference type="ARBA" id="ARBA00004496"/>
    </source>
</evidence>
<dbReference type="EMBL" id="CP063132">
    <property type="protein sequence ID" value="QOU18698.1"/>
    <property type="molecule type" value="Genomic_DNA"/>
</dbReference>
<dbReference type="GO" id="GO:0016906">
    <property type="term" value="F:sterol 3-beta-glucosyltransferase activity"/>
    <property type="evidence" value="ECO:0007669"/>
    <property type="project" value="UniProtKB-EC"/>
</dbReference>
<evidence type="ECO:0000256" key="12">
    <source>
        <dbReference type="ARBA" id="ARBA00023098"/>
    </source>
</evidence>
<evidence type="ECO:0000256" key="8">
    <source>
        <dbReference type="ARBA" id="ARBA00022676"/>
    </source>
</evidence>
<dbReference type="KEGG" id="bbrx:BRETT_001766"/>
<keyword evidence="6" id="KW-0963">Cytoplasm</keyword>
<dbReference type="Pfam" id="PF03033">
    <property type="entry name" value="Glyco_transf_28"/>
    <property type="match status" value="1"/>
</dbReference>
<dbReference type="InterPro" id="IPR048065">
    <property type="entry name" value="ATG26_PH_GRAM2"/>
</dbReference>